<protein>
    <recommendedName>
        <fullName evidence="3 14">UDP-N-acetylmuramate--L-alanine ligase</fullName>
        <ecNumber evidence="3 14">6.3.2.8</ecNumber>
    </recommendedName>
    <alternativeName>
        <fullName evidence="14">UDP-N-acetylmuramoyl-L-alanine synthetase</fullName>
    </alternativeName>
</protein>
<dbReference type="GO" id="GO:0009252">
    <property type="term" value="P:peptidoglycan biosynthetic process"/>
    <property type="evidence" value="ECO:0007669"/>
    <property type="project" value="UniProtKB-UniRule"/>
</dbReference>
<name>A0A9D2MWY1_9FIRM</name>
<evidence type="ECO:0000256" key="1">
    <source>
        <dbReference type="ARBA" id="ARBA00004496"/>
    </source>
</evidence>
<dbReference type="Pfam" id="PF08245">
    <property type="entry name" value="Mur_ligase_M"/>
    <property type="match status" value="1"/>
</dbReference>
<dbReference type="AlphaFoldDB" id="A0A9D2MWY1"/>
<evidence type="ECO:0000259" key="15">
    <source>
        <dbReference type="Pfam" id="PF01225"/>
    </source>
</evidence>
<dbReference type="EMBL" id="DWXG01000046">
    <property type="protein sequence ID" value="HJB98110.1"/>
    <property type="molecule type" value="Genomic_DNA"/>
</dbReference>
<evidence type="ECO:0000313" key="19">
    <source>
        <dbReference type="Proteomes" id="UP000826793"/>
    </source>
</evidence>
<feature type="domain" description="Mur ligase N-terminal catalytic" evidence="15">
    <location>
        <begin position="12"/>
        <end position="109"/>
    </location>
</feature>
<keyword evidence="11 14" id="KW-0131">Cell cycle</keyword>
<dbReference type="InterPro" id="IPR036565">
    <property type="entry name" value="Mur-like_cat_sf"/>
</dbReference>
<reference evidence="18" key="2">
    <citation type="submission" date="2021-04" db="EMBL/GenBank/DDBJ databases">
        <authorList>
            <person name="Gilroy R."/>
        </authorList>
    </citation>
    <scope>NUCLEOTIDE SEQUENCE</scope>
    <source>
        <strain evidence="18">CHK185-1770</strain>
    </source>
</reference>
<dbReference type="GO" id="GO:0005524">
    <property type="term" value="F:ATP binding"/>
    <property type="evidence" value="ECO:0007669"/>
    <property type="project" value="UniProtKB-UniRule"/>
</dbReference>
<keyword evidence="9 14" id="KW-0133">Cell shape</keyword>
<evidence type="ECO:0000256" key="2">
    <source>
        <dbReference type="ARBA" id="ARBA00004752"/>
    </source>
</evidence>
<comment type="caution">
    <text evidence="18">The sequence shown here is derived from an EMBL/GenBank/DDBJ whole genome shotgun (WGS) entry which is preliminary data.</text>
</comment>
<evidence type="ECO:0000256" key="7">
    <source>
        <dbReference type="ARBA" id="ARBA00022741"/>
    </source>
</evidence>
<keyword evidence="10 14" id="KW-0573">Peptidoglycan synthesis</keyword>
<dbReference type="Proteomes" id="UP000826793">
    <property type="component" value="Unassembled WGS sequence"/>
</dbReference>
<keyword evidence="4 14" id="KW-0963">Cytoplasm</keyword>
<dbReference type="PANTHER" id="PTHR43445">
    <property type="entry name" value="UDP-N-ACETYLMURAMATE--L-ALANINE LIGASE-RELATED"/>
    <property type="match status" value="1"/>
</dbReference>
<dbReference type="InterPro" id="IPR036615">
    <property type="entry name" value="Mur_ligase_C_dom_sf"/>
</dbReference>
<comment type="subcellular location">
    <subcellularLocation>
        <location evidence="1 14">Cytoplasm</location>
    </subcellularLocation>
</comment>
<organism evidence="18 19">
    <name type="scientific">Candidatus Acutalibacter pullicola</name>
    <dbReference type="NCBI Taxonomy" id="2838417"/>
    <lineage>
        <taxon>Bacteria</taxon>
        <taxon>Bacillati</taxon>
        <taxon>Bacillota</taxon>
        <taxon>Clostridia</taxon>
        <taxon>Eubacteriales</taxon>
        <taxon>Acutalibacteraceae</taxon>
        <taxon>Acutalibacter</taxon>
    </lineage>
</organism>
<keyword evidence="12 14" id="KW-0961">Cell wall biogenesis/degradation</keyword>
<evidence type="ECO:0000313" key="18">
    <source>
        <dbReference type="EMBL" id="HJB98110.1"/>
    </source>
</evidence>
<evidence type="ECO:0000256" key="12">
    <source>
        <dbReference type="ARBA" id="ARBA00023316"/>
    </source>
</evidence>
<dbReference type="GO" id="GO:0051301">
    <property type="term" value="P:cell division"/>
    <property type="evidence" value="ECO:0007669"/>
    <property type="project" value="UniProtKB-KW"/>
</dbReference>
<gene>
    <name evidence="14 18" type="primary">murC</name>
    <name evidence="18" type="ORF">H9710_05965</name>
</gene>
<comment type="pathway">
    <text evidence="2 14">Cell wall biogenesis; peptidoglycan biosynthesis.</text>
</comment>
<evidence type="ECO:0000259" key="16">
    <source>
        <dbReference type="Pfam" id="PF02875"/>
    </source>
</evidence>
<dbReference type="InterPro" id="IPR005758">
    <property type="entry name" value="UDP-N-AcMur_Ala_ligase_MurC"/>
</dbReference>
<dbReference type="InterPro" id="IPR000713">
    <property type="entry name" value="Mur_ligase_N"/>
</dbReference>
<feature type="domain" description="Mur ligase central" evidence="17">
    <location>
        <begin position="115"/>
        <end position="294"/>
    </location>
</feature>
<evidence type="ECO:0000256" key="13">
    <source>
        <dbReference type="ARBA" id="ARBA00047833"/>
    </source>
</evidence>
<keyword evidence="5 14" id="KW-0436">Ligase</keyword>
<keyword evidence="7 14" id="KW-0547">Nucleotide-binding</keyword>
<evidence type="ECO:0000256" key="5">
    <source>
        <dbReference type="ARBA" id="ARBA00022598"/>
    </source>
</evidence>
<comment type="similarity">
    <text evidence="14">Belongs to the MurCDEF family.</text>
</comment>
<dbReference type="Pfam" id="PF02875">
    <property type="entry name" value="Mur_ligase_C"/>
    <property type="match status" value="1"/>
</dbReference>
<feature type="binding site" evidence="14">
    <location>
        <begin position="117"/>
        <end position="123"/>
    </location>
    <ligand>
        <name>ATP</name>
        <dbReference type="ChEBI" id="CHEBI:30616"/>
    </ligand>
</feature>
<dbReference type="EC" id="6.3.2.8" evidence="3 14"/>
<dbReference type="SUPFAM" id="SSF51984">
    <property type="entry name" value="MurCD N-terminal domain"/>
    <property type="match status" value="1"/>
</dbReference>
<dbReference type="GO" id="GO:0071555">
    <property type="term" value="P:cell wall organization"/>
    <property type="evidence" value="ECO:0007669"/>
    <property type="project" value="UniProtKB-KW"/>
</dbReference>
<dbReference type="InterPro" id="IPR004101">
    <property type="entry name" value="Mur_ligase_C"/>
</dbReference>
<evidence type="ECO:0000256" key="3">
    <source>
        <dbReference type="ARBA" id="ARBA00012211"/>
    </source>
</evidence>
<dbReference type="SUPFAM" id="SSF53623">
    <property type="entry name" value="MurD-like peptide ligases, catalytic domain"/>
    <property type="match status" value="1"/>
</dbReference>
<dbReference type="SUPFAM" id="SSF53244">
    <property type="entry name" value="MurD-like peptide ligases, peptide-binding domain"/>
    <property type="match status" value="1"/>
</dbReference>
<dbReference type="HAMAP" id="MF_00046">
    <property type="entry name" value="MurC"/>
    <property type="match status" value="1"/>
</dbReference>
<dbReference type="InterPro" id="IPR050061">
    <property type="entry name" value="MurCDEF_pg_biosynth"/>
</dbReference>
<dbReference type="Pfam" id="PF01225">
    <property type="entry name" value="Mur_ligase"/>
    <property type="match status" value="1"/>
</dbReference>
<dbReference type="Gene3D" id="3.90.190.20">
    <property type="entry name" value="Mur ligase, C-terminal domain"/>
    <property type="match status" value="1"/>
</dbReference>
<accession>A0A9D2MWY1</accession>
<sequence length="459" mass="50309">MEENILDRVKKLHFVGIGGSGMCPMAEILFHKGYELTGSDIHESDTLDRVRGYGIPVHMGHQAENIGDAECVVYTAACKPDNPELVAARQKGIPTLERSVMLGMLTRKFKRPVAVSGTHGKTTTTAMLTEILLDGGMDPSAIIGGKLPMLGANSRIGHSETIVVEACEYVDTFLELHPAVSVILNIDADHLDYFKTVDNIVKSFHQFATQTSQLLVVNGDNAKAMEAVQGLENARIVTFGMEDTNDYYPTEMNEEDTACEDFTLTYHGEKLGRVNLIVPGEHNMLNALAAAAAAHCLGVDPQAICASLGRFSGVHRRFEVLGKFEGVTVADDFAHHPTELTAVLTSAVRMGYRQVWAVFQPHTYSRTYNLLDDFAKALSIPHHVVMTEILAVRETNTYNIHTSDLAAKIPGSVWFDSFDKIADYVMEHAQPGDLILTLGGGDIYKCANLLVEKYQARQA</sequence>
<dbReference type="GO" id="GO:0005737">
    <property type="term" value="C:cytoplasm"/>
    <property type="evidence" value="ECO:0007669"/>
    <property type="project" value="UniProtKB-SubCell"/>
</dbReference>
<dbReference type="NCBIfam" id="TIGR01082">
    <property type="entry name" value="murC"/>
    <property type="match status" value="1"/>
</dbReference>
<comment type="catalytic activity">
    <reaction evidence="13 14">
        <text>UDP-N-acetyl-alpha-D-muramate + L-alanine + ATP = UDP-N-acetyl-alpha-D-muramoyl-L-alanine + ADP + phosphate + H(+)</text>
        <dbReference type="Rhea" id="RHEA:23372"/>
        <dbReference type="ChEBI" id="CHEBI:15378"/>
        <dbReference type="ChEBI" id="CHEBI:30616"/>
        <dbReference type="ChEBI" id="CHEBI:43474"/>
        <dbReference type="ChEBI" id="CHEBI:57972"/>
        <dbReference type="ChEBI" id="CHEBI:70757"/>
        <dbReference type="ChEBI" id="CHEBI:83898"/>
        <dbReference type="ChEBI" id="CHEBI:456216"/>
        <dbReference type="EC" id="6.3.2.8"/>
    </reaction>
</comment>
<evidence type="ECO:0000256" key="11">
    <source>
        <dbReference type="ARBA" id="ARBA00023306"/>
    </source>
</evidence>
<evidence type="ECO:0000256" key="10">
    <source>
        <dbReference type="ARBA" id="ARBA00022984"/>
    </source>
</evidence>
<feature type="domain" description="Mur ligase C-terminal" evidence="16">
    <location>
        <begin position="316"/>
        <end position="440"/>
    </location>
</feature>
<evidence type="ECO:0000256" key="8">
    <source>
        <dbReference type="ARBA" id="ARBA00022840"/>
    </source>
</evidence>
<evidence type="ECO:0000256" key="9">
    <source>
        <dbReference type="ARBA" id="ARBA00022960"/>
    </source>
</evidence>
<evidence type="ECO:0000259" key="17">
    <source>
        <dbReference type="Pfam" id="PF08245"/>
    </source>
</evidence>
<dbReference type="Gene3D" id="3.40.1190.10">
    <property type="entry name" value="Mur-like, catalytic domain"/>
    <property type="match status" value="1"/>
</dbReference>
<dbReference type="GO" id="GO:0008763">
    <property type="term" value="F:UDP-N-acetylmuramate-L-alanine ligase activity"/>
    <property type="evidence" value="ECO:0007669"/>
    <property type="project" value="UniProtKB-UniRule"/>
</dbReference>
<comment type="function">
    <text evidence="14">Cell wall formation.</text>
</comment>
<dbReference type="Gene3D" id="3.40.50.720">
    <property type="entry name" value="NAD(P)-binding Rossmann-like Domain"/>
    <property type="match status" value="1"/>
</dbReference>
<evidence type="ECO:0000256" key="14">
    <source>
        <dbReference type="HAMAP-Rule" id="MF_00046"/>
    </source>
</evidence>
<evidence type="ECO:0000256" key="6">
    <source>
        <dbReference type="ARBA" id="ARBA00022618"/>
    </source>
</evidence>
<dbReference type="InterPro" id="IPR013221">
    <property type="entry name" value="Mur_ligase_cen"/>
</dbReference>
<proteinExistence type="inferred from homology"/>
<dbReference type="PANTHER" id="PTHR43445:SF3">
    <property type="entry name" value="UDP-N-ACETYLMURAMATE--L-ALANINE LIGASE"/>
    <property type="match status" value="1"/>
</dbReference>
<keyword evidence="8 14" id="KW-0067">ATP-binding</keyword>
<reference evidence="18" key="1">
    <citation type="journal article" date="2021" name="PeerJ">
        <title>Extensive microbial diversity within the chicken gut microbiome revealed by metagenomics and culture.</title>
        <authorList>
            <person name="Gilroy R."/>
            <person name="Ravi A."/>
            <person name="Getino M."/>
            <person name="Pursley I."/>
            <person name="Horton D.L."/>
            <person name="Alikhan N.F."/>
            <person name="Baker D."/>
            <person name="Gharbi K."/>
            <person name="Hall N."/>
            <person name="Watson M."/>
            <person name="Adriaenssens E.M."/>
            <person name="Foster-Nyarko E."/>
            <person name="Jarju S."/>
            <person name="Secka A."/>
            <person name="Antonio M."/>
            <person name="Oren A."/>
            <person name="Chaudhuri R.R."/>
            <person name="La Ragione R."/>
            <person name="Hildebrand F."/>
            <person name="Pallen M.J."/>
        </authorList>
    </citation>
    <scope>NUCLEOTIDE SEQUENCE</scope>
    <source>
        <strain evidence="18">CHK185-1770</strain>
    </source>
</reference>
<dbReference type="GO" id="GO:0008360">
    <property type="term" value="P:regulation of cell shape"/>
    <property type="evidence" value="ECO:0007669"/>
    <property type="project" value="UniProtKB-KW"/>
</dbReference>
<evidence type="ECO:0000256" key="4">
    <source>
        <dbReference type="ARBA" id="ARBA00022490"/>
    </source>
</evidence>
<keyword evidence="6 14" id="KW-0132">Cell division</keyword>